<name>A0ABQ6P6C1_9SPHN</name>
<protein>
    <submittedName>
        <fullName evidence="2">DUF262 domain-containing protein</fullName>
    </submittedName>
</protein>
<dbReference type="Proteomes" id="UP001187221">
    <property type="component" value="Unassembled WGS sequence"/>
</dbReference>
<evidence type="ECO:0000313" key="3">
    <source>
        <dbReference type="Proteomes" id="UP001187221"/>
    </source>
</evidence>
<dbReference type="PANTHER" id="PTHR37292:SF2">
    <property type="entry name" value="DUF262 DOMAIN-CONTAINING PROTEIN"/>
    <property type="match status" value="1"/>
</dbReference>
<dbReference type="EMBL" id="BTFW01000001">
    <property type="protein sequence ID" value="GMM59954.1"/>
    <property type="molecule type" value="Genomic_DNA"/>
</dbReference>
<evidence type="ECO:0000313" key="2">
    <source>
        <dbReference type="EMBL" id="GMM59954.1"/>
    </source>
</evidence>
<keyword evidence="3" id="KW-1185">Reference proteome</keyword>
<dbReference type="RefSeq" id="WP_317973780.1">
    <property type="nucleotide sequence ID" value="NZ_BTFW01000001.1"/>
</dbReference>
<gene>
    <name evidence="2" type="ORF">NUTIK01_07310</name>
</gene>
<feature type="domain" description="GmrSD restriction endonucleases N-terminal" evidence="1">
    <location>
        <begin position="9"/>
        <end position="257"/>
    </location>
</feature>
<evidence type="ECO:0000259" key="1">
    <source>
        <dbReference type="Pfam" id="PF03235"/>
    </source>
</evidence>
<dbReference type="PANTHER" id="PTHR37292">
    <property type="entry name" value="VNG6097C"/>
    <property type="match status" value="1"/>
</dbReference>
<organism evidence="2 3">
    <name type="scientific">Novosphingobium pituita</name>
    <dbReference type="NCBI Taxonomy" id="3056842"/>
    <lineage>
        <taxon>Bacteria</taxon>
        <taxon>Pseudomonadati</taxon>
        <taxon>Pseudomonadota</taxon>
        <taxon>Alphaproteobacteria</taxon>
        <taxon>Sphingomonadales</taxon>
        <taxon>Sphingomonadaceae</taxon>
        <taxon>Novosphingobium</taxon>
    </lineage>
</organism>
<sequence length="580" mass="67565">MAFVEPITIKDAIDNIHRKNYVLPAIQREFVWSVDQIETLFDSLMRDYPISSFLFWEVDRNNVDKYQFYEFVREYHERDSYHNPKANLSGESGIIAILDGQQRLTSLYIGLKGSYAYKMPRKRWDNDTAFPKRHLYLNLFYASAEDSDVEYQFRFLTKKEAEVRDDDNFWFKVGDILGILEPVDVNDYLLNNDVAQFRKDNFRLANKALFKLHDVIHKSRSINFFLERGEDLDKVLNIFIRVNSGGTQLNYSDLLLSIATAQWKDKDAREEITEFVDEVNAIGDGFNINKDFVLKCCLVLGGFREIAFKVDNFNKANMLNIEQQWEDITKAIRGAVILLANLGYHRDTLTSNNALIPIAHYLKKIGVPNNFAVASKYEADRRAIFKWLVIVLLKRTFSGQPDNVLRPIREVINSAVQGFPLEEISNKLKGGTKSLSFDTDEIMSLLHYRYGEAYTYSVLAFLYPTLDFRNKFHQDHIFPKKLFTKNRLSKAGIKDEDAEFFLENFNSLANLQLLEGVPNQEKSGKDFDAWLTEKYPSKADRTDYMVKHYIPDINLTFANFREFIEKREKMLVTAFKDLLA</sequence>
<dbReference type="Pfam" id="PF03235">
    <property type="entry name" value="GmrSD_N"/>
    <property type="match status" value="1"/>
</dbReference>
<reference evidence="2 3" key="1">
    <citation type="submission" date="2023-06" db="EMBL/GenBank/DDBJ databases">
        <title>Draft genome sequence of Novosphingobium sp. strain IK01.</title>
        <authorList>
            <person name="Hatamoto M."/>
            <person name="Ikarashi T."/>
            <person name="Yamaguchi T."/>
        </authorList>
    </citation>
    <scope>NUCLEOTIDE SEQUENCE [LARGE SCALE GENOMIC DNA]</scope>
    <source>
        <strain evidence="2 3">IK01</strain>
    </source>
</reference>
<proteinExistence type="predicted"/>
<dbReference type="InterPro" id="IPR004919">
    <property type="entry name" value="GmrSD_N"/>
</dbReference>
<accession>A0ABQ6P6C1</accession>
<comment type="caution">
    <text evidence="2">The sequence shown here is derived from an EMBL/GenBank/DDBJ whole genome shotgun (WGS) entry which is preliminary data.</text>
</comment>